<comment type="catalytic activity">
    <reaction evidence="10">
        <text>L-aspartate + O2 = iminosuccinate + H2O2</text>
        <dbReference type="Rhea" id="RHEA:25876"/>
        <dbReference type="ChEBI" id="CHEBI:15379"/>
        <dbReference type="ChEBI" id="CHEBI:16240"/>
        <dbReference type="ChEBI" id="CHEBI:29991"/>
        <dbReference type="ChEBI" id="CHEBI:77875"/>
        <dbReference type="EC" id="1.4.3.16"/>
    </reaction>
    <physiologicalReaction direction="left-to-right" evidence="10">
        <dbReference type="Rhea" id="RHEA:25877"/>
    </physiologicalReaction>
</comment>
<evidence type="ECO:0000256" key="10">
    <source>
        <dbReference type="ARBA" id="ARBA00048305"/>
    </source>
</evidence>
<evidence type="ECO:0000256" key="2">
    <source>
        <dbReference type="ARBA" id="ARBA00004950"/>
    </source>
</evidence>
<evidence type="ECO:0000256" key="7">
    <source>
        <dbReference type="ARBA" id="ARBA00022642"/>
    </source>
</evidence>
<dbReference type="RefSeq" id="WP_019018237.1">
    <property type="nucleotide sequence ID" value="NZ_BMXD01000002.1"/>
</dbReference>
<dbReference type="InterPro" id="IPR027477">
    <property type="entry name" value="Succ_DH/fumarate_Rdtase_cat_sf"/>
</dbReference>
<dbReference type="PANTHER" id="PTHR42716:SF2">
    <property type="entry name" value="L-ASPARTATE OXIDASE, CHLOROPLASTIC"/>
    <property type="match status" value="1"/>
</dbReference>
<dbReference type="Gene3D" id="1.20.58.100">
    <property type="entry name" value="Fumarate reductase/succinate dehydrogenase flavoprotein-like, C-terminal domain"/>
    <property type="match status" value="1"/>
</dbReference>
<keyword evidence="16" id="KW-1185">Reference proteome</keyword>
<evidence type="ECO:0000256" key="8">
    <source>
        <dbReference type="ARBA" id="ARBA00022827"/>
    </source>
</evidence>
<evidence type="ECO:0000259" key="14">
    <source>
        <dbReference type="Pfam" id="PF02910"/>
    </source>
</evidence>
<dbReference type="EC" id="1.4.3.16" evidence="4 11"/>
<protein>
    <recommendedName>
        <fullName evidence="5 11">L-aspartate oxidase</fullName>
        <ecNumber evidence="4 11">1.4.3.16</ecNumber>
    </recommendedName>
</protein>
<keyword evidence="9 12" id="KW-0560">Oxidoreductase</keyword>
<evidence type="ECO:0000256" key="5">
    <source>
        <dbReference type="ARBA" id="ARBA00021901"/>
    </source>
</evidence>
<evidence type="ECO:0000313" key="15">
    <source>
        <dbReference type="EMBL" id="MFC3292622.1"/>
    </source>
</evidence>
<dbReference type="InterPro" id="IPR037099">
    <property type="entry name" value="Fum_R/Succ_DH_flav-like_C_sf"/>
</dbReference>
<name>A0ABV7M194_9GAMM</name>
<comment type="subcellular location">
    <subcellularLocation>
        <location evidence="12">Cytoplasm</location>
    </subcellularLocation>
</comment>
<dbReference type="PRINTS" id="PR00368">
    <property type="entry name" value="FADPNR"/>
</dbReference>
<keyword evidence="8 12" id="KW-0274">FAD</keyword>
<dbReference type="GO" id="GO:0008734">
    <property type="term" value="F:L-aspartate oxidase activity"/>
    <property type="evidence" value="ECO:0007669"/>
    <property type="project" value="UniProtKB-EC"/>
</dbReference>
<comment type="similarity">
    <text evidence="3 12">Belongs to the FAD-dependent oxidoreductase 2 family. NadB subfamily.</text>
</comment>
<dbReference type="SUPFAM" id="SSF56425">
    <property type="entry name" value="Succinate dehydrogenase/fumarate reductase flavoprotein, catalytic domain"/>
    <property type="match status" value="1"/>
</dbReference>
<sequence length="521" mass="55535">MMCSEHDLLIIGGGVAGLTLALEAAGHRDVTLLIPSSSSLGASRWAQGGIAAVLDPQDAIEAHIQDTLIAGDGLCDESAVRFTVEHGHEAIDWLISLGVPFTPDTSPDARYPYHLTREGGHGARRIIHAADATGQALIDTLIARVRQAPGIRIIDDLSAARLLEDDQGQCCGAYCLDEHSQPFVMTARDTVLATGGASGLYLHTTSPAPACGEGMAMAAELGATLMNLEFQQFHPTCLYDPSGMPFLISEAVRGEGGLLRTVDGRRFMPDYDVRAELAPRDIVARAIHGEMLHSGTEHVLLDVTHLEAQAIRAHFPTIHAHCLSRGLDITRQPIPVVPAAHYSCGGVATDASGASSVPHLYAIGEVACTGLHGANRMASNSLLECLVYARSAARALRQARGGRPAAPVNVPKQLATASSYDDIARTIQSLRRVMSDSAGIVRSDAGLAAGRQALCKLKRLCTALELENAASLGQYQLRHMLNLATMTLEMASARRESRGLHYNCDYPDHQSETSASRISRC</sequence>
<evidence type="ECO:0000256" key="1">
    <source>
        <dbReference type="ARBA" id="ARBA00001974"/>
    </source>
</evidence>
<accession>A0ABV7M194</accession>
<evidence type="ECO:0000256" key="11">
    <source>
        <dbReference type="NCBIfam" id="TIGR00551"/>
    </source>
</evidence>
<evidence type="ECO:0000259" key="13">
    <source>
        <dbReference type="Pfam" id="PF00890"/>
    </source>
</evidence>
<feature type="domain" description="FAD-dependent oxidoreductase 2 FAD-binding" evidence="13">
    <location>
        <begin position="7"/>
        <end position="382"/>
    </location>
</feature>
<evidence type="ECO:0000256" key="4">
    <source>
        <dbReference type="ARBA" id="ARBA00012173"/>
    </source>
</evidence>
<comment type="pathway">
    <text evidence="2 12">Cofactor biosynthesis; NAD(+) biosynthesis; iminoaspartate from L-aspartate (oxidase route): step 1/1.</text>
</comment>
<evidence type="ECO:0000256" key="6">
    <source>
        <dbReference type="ARBA" id="ARBA00022630"/>
    </source>
</evidence>
<comment type="caution">
    <text evidence="15">The sequence shown here is derived from an EMBL/GenBank/DDBJ whole genome shotgun (WGS) entry which is preliminary data.</text>
</comment>
<feature type="domain" description="Fumarate reductase/succinate dehydrogenase flavoprotein-like C-terminal" evidence="14">
    <location>
        <begin position="428"/>
        <end position="512"/>
    </location>
</feature>
<dbReference type="InterPro" id="IPR005288">
    <property type="entry name" value="NadB"/>
</dbReference>
<keyword evidence="6 12" id="KW-0285">Flavoprotein</keyword>
<reference evidence="16" key="1">
    <citation type="journal article" date="2019" name="Int. J. Syst. Evol. Microbiol.">
        <title>The Global Catalogue of Microorganisms (GCM) 10K type strain sequencing project: providing services to taxonomists for standard genome sequencing and annotation.</title>
        <authorList>
            <consortium name="The Broad Institute Genomics Platform"/>
            <consortium name="The Broad Institute Genome Sequencing Center for Infectious Disease"/>
            <person name="Wu L."/>
            <person name="Ma J."/>
        </authorList>
    </citation>
    <scope>NUCLEOTIDE SEQUENCE [LARGE SCALE GENOMIC DNA]</scope>
    <source>
        <strain evidence="16">KCTC 12847</strain>
    </source>
</reference>
<dbReference type="Pfam" id="PF02910">
    <property type="entry name" value="Succ_DH_flav_C"/>
    <property type="match status" value="1"/>
</dbReference>
<dbReference type="Pfam" id="PF00890">
    <property type="entry name" value="FAD_binding_2"/>
    <property type="match status" value="1"/>
</dbReference>
<dbReference type="Gene3D" id="3.90.700.10">
    <property type="entry name" value="Succinate dehydrogenase/fumarate reductase flavoprotein, catalytic domain"/>
    <property type="match status" value="1"/>
</dbReference>
<keyword evidence="7 12" id="KW-0662">Pyridine nucleotide biosynthesis</keyword>
<dbReference type="SUPFAM" id="SSF51905">
    <property type="entry name" value="FAD/NAD(P)-binding domain"/>
    <property type="match status" value="1"/>
</dbReference>
<dbReference type="Proteomes" id="UP001595640">
    <property type="component" value="Unassembled WGS sequence"/>
</dbReference>
<evidence type="ECO:0000313" key="16">
    <source>
        <dbReference type="Proteomes" id="UP001595640"/>
    </source>
</evidence>
<dbReference type="InterPro" id="IPR036188">
    <property type="entry name" value="FAD/NAD-bd_sf"/>
</dbReference>
<comment type="cofactor">
    <cofactor evidence="1 12">
        <name>FAD</name>
        <dbReference type="ChEBI" id="CHEBI:57692"/>
    </cofactor>
</comment>
<evidence type="ECO:0000256" key="12">
    <source>
        <dbReference type="RuleBase" id="RU362049"/>
    </source>
</evidence>
<comment type="function">
    <text evidence="12">Catalyzes the oxidation of L-aspartate to iminoaspartate.</text>
</comment>
<dbReference type="NCBIfam" id="TIGR00551">
    <property type="entry name" value="nadB"/>
    <property type="match status" value="1"/>
</dbReference>
<evidence type="ECO:0000256" key="9">
    <source>
        <dbReference type="ARBA" id="ARBA00023002"/>
    </source>
</evidence>
<proteinExistence type="inferred from homology"/>
<dbReference type="EMBL" id="JBHRUH010000015">
    <property type="protein sequence ID" value="MFC3292622.1"/>
    <property type="molecule type" value="Genomic_DNA"/>
</dbReference>
<dbReference type="Gene3D" id="3.50.50.60">
    <property type="entry name" value="FAD/NAD(P)-binding domain"/>
    <property type="match status" value="1"/>
</dbReference>
<organism evidence="15 16">
    <name type="scientific">Modicisalibacter luteus</name>
    <dbReference type="NCBI Taxonomy" id="453962"/>
    <lineage>
        <taxon>Bacteria</taxon>
        <taxon>Pseudomonadati</taxon>
        <taxon>Pseudomonadota</taxon>
        <taxon>Gammaproteobacteria</taxon>
        <taxon>Oceanospirillales</taxon>
        <taxon>Halomonadaceae</taxon>
        <taxon>Modicisalibacter</taxon>
    </lineage>
</organism>
<evidence type="ECO:0000256" key="3">
    <source>
        <dbReference type="ARBA" id="ARBA00008562"/>
    </source>
</evidence>
<dbReference type="PANTHER" id="PTHR42716">
    <property type="entry name" value="L-ASPARTATE OXIDASE"/>
    <property type="match status" value="1"/>
</dbReference>
<dbReference type="InterPro" id="IPR015939">
    <property type="entry name" value="Fum_Rdtase/Succ_DH_flav-like_C"/>
</dbReference>
<gene>
    <name evidence="15" type="primary">nadB</name>
    <name evidence="15" type="ORF">ACFOEI_11130</name>
</gene>
<dbReference type="SUPFAM" id="SSF46977">
    <property type="entry name" value="Succinate dehydrogenase/fumarate reductase flavoprotein C-terminal domain"/>
    <property type="match status" value="1"/>
</dbReference>
<dbReference type="InterPro" id="IPR003953">
    <property type="entry name" value="FAD-dep_OxRdtase_2_FAD-bd"/>
</dbReference>
<dbReference type="PIRSF" id="PIRSF000171">
    <property type="entry name" value="SDHA_APRA_LASPO"/>
    <property type="match status" value="1"/>
</dbReference>